<dbReference type="EMBL" id="JAQQAF010000008">
    <property type="protein sequence ID" value="KAJ8464804.1"/>
    <property type="molecule type" value="Genomic_DNA"/>
</dbReference>
<name>A0AAV8PZV1_ENSVE</name>
<gene>
    <name evidence="1" type="ORF">OPV22_027356</name>
</gene>
<dbReference type="AlphaFoldDB" id="A0AAV8PZV1"/>
<keyword evidence="2" id="KW-1185">Reference proteome</keyword>
<organism evidence="1 2">
    <name type="scientific">Ensete ventricosum</name>
    <name type="common">Abyssinian banana</name>
    <name type="synonym">Musa ensete</name>
    <dbReference type="NCBI Taxonomy" id="4639"/>
    <lineage>
        <taxon>Eukaryota</taxon>
        <taxon>Viridiplantae</taxon>
        <taxon>Streptophyta</taxon>
        <taxon>Embryophyta</taxon>
        <taxon>Tracheophyta</taxon>
        <taxon>Spermatophyta</taxon>
        <taxon>Magnoliopsida</taxon>
        <taxon>Liliopsida</taxon>
        <taxon>Zingiberales</taxon>
        <taxon>Musaceae</taxon>
        <taxon>Ensete</taxon>
    </lineage>
</organism>
<sequence length="118" mass="13964">MTTIVFFLHQLHSSIDRRGRDERRKLIYQYELYLPQEQNSSRVIFDDIEASWMHVCCSMFKLSQQEFVGEDLQAHMRFRCIHKEGVMNRQFRSKVVCSCTILEDGSNGAAQLHIYSWG</sequence>
<proteinExistence type="predicted"/>
<evidence type="ECO:0000313" key="2">
    <source>
        <dbReference type="Proteomes" id="UP001222027"/>
    </source>
</evidence>
<comment type="caution">
    <text evidence="1">The sequence shown here is derived from an EMBL/GenBank/DDBJ whole genome shotgun (WGS) entry which is preliminary data.</text>
</comment>
<dbReference type="Proteomes" id="UP001222027">
    <property type="component" value="Unassembled WGS sequence"/>
</dbReference>
<protein>
    <submittedName>
        <fullName evidence="1">Uncharacterized protein</fullName>
    </submittedName>
</protein>
<accession>A0AAV8PZV1</accession>
<reference evidence="1 2" key="1">
    <citation type="submission" date="2022-12" db="EMBL/GenBank/DDBJ databases">
        <title>Chromosome-scale assembly of the Ensete ventricosum genome.</title>
        <authorList>
            <person name="Dussert Y."/>
            <person name="Stocks J."/>
            <person name="Wendawek A."/>
            <person name="Woldeyes F."/>
            <person name="Nichols R.A."/>
            <person name="Borrell J.S."/>
        </authorList>
    </citation>
    <scope>NUCLEOTIDE SEQUENCE [LARGE SCALE GENOMIC DNA]</scope>
    <source>
        <strain evidence="2">cv. Maze</strain>
        <tissue evidence="1">Seeds</tissue>
    </source>
</reference>
<evidence type="ECO:0000313" key="1">
    <source>
        <dbReference type="EMBL" id="KAJ8464804.1"/>
    </source>
</evidence>